<protein>
    <submittedName>
        <fullName evidence="2">Uncharacterized protein</fullName>
    </submittedName>
</protein>
<accession>W2RXS6</accession>
<proteinExistence type="predicted"/>
<dbReference type="HOGENOM" id="CLU_1845008_0_0_1"/>
<name>W2RXS6_CYPE1</name>
<dbReference type="EMBL" id="KB822720">
    <property type="protein sequence ID" value="ETN40469.1"/>
    <property type="molecule type" value="Genomic_DNA"/>
</dbReference>
<evidence type="ECO:0000256" key="1">
    <source>
        <dbReference type="SAM" id="MobiDB-lite"/>
    </source>
</evidence>
<dbReference type="AlphaFoldDB" id="W2RXS6"/>
<keyword evidence="3" id="KW-1185">Reference proteome</keyword>
<sequence>MSSKNILRKPNEKKKFKGTGWKIIFYSKAFRRVKDTRVPNGKIAGTGATQADIGSIAKSARFDSDGNWRLQVYEVPMAEIDKKTQSSVLSAGMVVPTRGPGYQSYKVTAVTASAAQVTPAPAPAPAPSGGEVEEDEDDE</sequence>
<organism evidence="2 3">
    <name type="scientific">Cyphellophora europaea (strain CBS 101466)</name>
    <name type="common">Phialophora europaea</name>
    <dbReference type="NCBI Taxonomy" id="1220924"/>
    <lineage>
        <taxon>Eukaryota</taxon>
        <taxon>Fungi</taxon>
        <taxon>Dikarya</taxon>
        <taxon>Ascomycota</taxon>
        <taxon>Pezizomycotina</taxon>
        <taxon>Eurotiomycetes</taxon>
        <taxon>Chaetothyriomycetidae</taxon>
        <taxon>Chaetothyriales</taxon>
        <taxon>Cyphellophoraceae</taxon>
        <taxon>Cyphellophora</taxon>
    </lineage>
</organism>
<dbReference type="GeneID" id="19972085"/>
<dbReference type="InParanoid" id="W2RXS6"/>
<feature type="region of interest" description="Disordered" evidence="1">
    <location>
        <begin position="115"/>
        <end position="139"/>
    </location>
</feature>
<dbReference type="VEuPathDB" id="FungiDB:HMPREF1541_04746"/>
<dbReference type="RefSeq" id="XP_008717312.1">
    <property type="nucleotide sequence ID" value="XM_008719090.1"/>
</dbReference>
<dbReference type="Proteomes" id="UP000030752">
    <property type="component" value="Unassembled WGS sequence"/>
</dbReference>
<evidence type="ECO:0000313" key="3">
    <source>
        <dbReference type="Proteomes" id="UP000030752"/>
    </source>
</evidence>
<gene>
    <name evidence="2" type="ORF">HMPREF1541_04746</name>
</gene>
<reference evidence="2 3" key="1">
    <citation type="submission" date="2013-03" db="EMBL/GenBank/DDBJ databases">
        <title>The Genome Sequence of Phialophora europaea CBS 101466.</title>
        <authorList>
            <consortium name="The Broad Institute Genomics Platform"/>
            <person name="Cuomo C."/>
            <person name="de Hoog S."/>
            <person name="Gorbushina A."/>
            <person name="Walker B."/>
            <person name="Young S.K."/>
            <person name="Zeng Q."/>
            <person name="Gargeya S."/>
            <person name="Fitzgerald M."/>
            <person name="Haas B."/>
            <person name="Abouelleil A."/>
            <person name="Allen A.W."/>
            <person name="Alvarado L."/>
            <person name="Arachchi H.M."/>
            <person name="Berlin A.M."/>
            <person name="Chapman S.B."/>
            <person name="Gainer-Dewar J."/>
            <person name="Goldberg J."/>
            <person name="Griggs A."/>
            <person name="Gujja S."/>
            <person name="Hansen M."/>
            <person name="Howarth C."/>
            <person name="Imamovic A."/>
            <person name="Ireland A."/>
            <person name="Larimer J."/>
            <person name="McCowan C."/>
            <person name="Murphy C."/>
            <person name="Pearson M."/>
            <person name="Poon T.W."/>
            <person name="Priest M."/>
            <person name="Roberts A."/>
            <person name="Saif S."/>
            <person name="Shea T."/>
            <person name="Sisk P."/>
            <person name="Sykes S."/>
            <person name="Wortman J."/>
            <person name="Nusbaum C."/>
            <person name="Birren B."/>
        </authorList>
    </citation>
    <scope>NUCLEOTIDE SEQUENCE [LARGE SCALE GENOMIC DNA]</scope>
    <source>
        <strain evidence="2 3">CBS 101466</strain>
    </source>
</reference>
<evidence type="ECO:0000313" key="2">
    <source>
        <dbReference type="EMBL" id="ETN40469.1"/>
    </source>
</evidence>